<name>W7EFY5_BIPV3</name>
<gene>
    <name evidence="2" type="ORF">COCVIDRAFT_98995</name>
</gene>
<sequence length="229" mass="25104">MPKSKISATKHSIKHKQSHAALSYESSSDQSTDDYSVAETPAPDSTGGDLPDNLTVEEDHGLLLLSQLPTFDTSRLSSNTGTTDLAVLIHRHYRAFRPTASLPNPDWTWKKATKQVVVLRKAFPAIKDAENSVLAVTAWFHFLCEIDDEVEQMESSERGLLLGRITKALQTVSVDPLQSAEGGHAKLLTVVSSFIRQCQVVLSPQALTPVFADIIDYIGGLKEEAAYQE</sequence>
<accession>W7EFY5</accession>
<reference evidence="2 3" key="1">
    <citation type="journal article" date="2013" name="PLoS Genet.">
        <title>Comparative genome structure, secondary metabolite, and effector coding capacity across Cochliobolus pathogens.</title>
        <authorList>
            <person name="Condon B.J."/>
            <person name="Leng Y."/>
            <person name="Wu D."/>
            <person name="Bushley K.E."/>
            <person name="Ohm R.A."/>
            <person name="Otillar R."/>
            <person name="Martin J."/>
            <person name="Schackwitz W."/>
            <person name="Grimwood J."/>
            <person name="MohdZainudin N."/>
            <person name="Xue C."/>
            <person name="Wang R."/>
            <person name="Manning V.A."/>
            <person name="Dhillon B."/>
            <person name="Tu Z.J."/>
            <person name="Steffenson B.J."/>
            <person name="Salamov A."/>
            <person name="Sun H."/>
            <person name="Lowry S."/>
            <person name="LaButti K."/>
            <person name="Han J."/>
            <person name="Copeland A."/>
            <person name="Lindquist E."/>
            <person name="Barry K."/>
            <person name="Schmutz J."/>
            <person name="Baker S.E."/>
            <person name="Ciuffetti L.M."/>
            <person name="Grigoriev I.V."/>
            <person name="Zhong S."/>
            <person name="Turgeon B.G."/>
        </authorList>
    </citation>
    <scope>NUCLEOTIDE SEQUENCE [LARGE SCALE GENOMIC DNA]</scope>
    <source>
        <strain evidence="2 3">FI3</strain>
    </source>
</reference>
<dbReference type="EMBL" id="KI968732">
    <property type="protein sequence ID" value="EUN27166.1"/>
    <property type="molecule type" value="Genomic_DNA"/>
</dbReference>
<evidence type="ECO:0000313" key="2">
    <source>
        <dbReference type="EMBL" id="EUN27166.1"/>
    </source>
</evidence>
<organism evidence="2 3">
    <name type="scientific">Bipolaris victoriae (strain FI3)</name>
    <name type="common">Victoria blight of oats agent</name>
    <name type="synonym">Cochliobolus victoriae</name>
    <dbReference type="NCBI Taxonomy" id="930091"/>
    <lineage>
        <taxon>Eukaryota</taxon>
        <taxon>Fungi</taxon>
        <taxon>Dikarya</taxon>
        <taxon>Ascomycota</taxon>
        <taxon>Pezizomycotina</taxon>
        <taxon>Dothideomycetes</taxon>
        <taxon>Pleosporomycetidae</taxon>
        <taxon>Pleosporales</taxon>
        <taxon>Pleosporineae</taxon>
        <taxon>Pleosporaceae</taxon>
        <taxon>Bipolaris</taxon>
    </lineage>
</organism>
<evidence type="ECO:0000256" key="1">
    <source>
        <dbReference type="SAM" id="MobiDB-lite"/>
    </source>
</evidence>
<keyword evidence="3" id="KW-1185">Reference proteome</keyword>
<dbReference type="RefSeq" id="XP_014556759.1">
    <property type="nucleotide sequence ID" value="XM_014701273.1"/>
</dbReference>
<protein>
    <submittedName>
        <fullName evidence="2">Uncharacterized protein</fullName>
    </submittedName>
</protein>
<proteinExistence type="predicted"/>
<dbReference type="AlphaFoldDB" id="W7EFY5"/>
<evidence type="ECO:0000313" key="3">
    <source>
        <dbReference type="Proteomes" id="UP000054337"/>
    </source>
</evidence>
<dbReference type="Proteomes" id="UP000054337">
    <property type="component" value="Unassembled WGS sequence"/>
</dbReference>
<feature type="compositionally biased region" description="Polar residues" evidence="1">
    <location>
        <begin position="1"/>
        <end position="10"/>
    </location>
</feature>
<dbReference type="GeneID" id="26260663"/>
<feature type="non-terminal residue" evidence="2">
    <location>
        <position position="229"/>
    </location>
</feature>
<dbReference type="OrthoDB" id="1731983at2759"/>
<dbReference type="HOGENOM" id="CLU_110963_0_0_1"/>
<feature type="region of interest" description="Disordered" evidence="1">
    <location>
        <begin position="1"/>
        <end position="53"/>
    </location>
</feature>
<feature type="compositionally biased region" description="Polar residues" evidence="1">
    <location>
        <begin position="24"/>
        <end position="34"/>
    </location>
</feature>